<organism evidence="2 3">
    <name type="scientific">Streptomyces daghestanicus</name>
    <dbReference type="NCBI Taxonomy" id="66885"/>
    <lineage>
        <taxon>Bacteria</taxon>
        <taxon>Bacillati</taxon>
        <taxon>Actinomycetota</taxon>
        <taxon>Actinomycetes</taxon>
        <taxon>Kitasatosporales</taxon>
        <taxon>Streptomycetaceae</taxon>
        <taxon>Streptomyces</taxon>
    </lineage>
</organism>
<sequence length="49" mass="4886">MQPGQANGHGPLVTKGGAPTLLGGAPALAPGSRRTVRPVRARTARTARG</sequence>
<dbReference type="EMBL" id="BNDX01000016">
    <property type="protein sequence ID" value="GHI34288.1"/>
    <property type="molecule type" value="Genomic_DNA"/>
</dbReference>
<reference evidence="2" key="1">
    <citation type="submission" date="2024-05" db="EMBL/GenBank/DDBJ databases">
        <title>Whole genome shotgun sequence of Streptomyces daghestanicus NBRC 12762.</title>
        <authorList>
            <person name="Komaki H."/>
            <person name="Tamura T."/>
        </authorList>
    </citation>
    <scope>NUCLEOTIDE SEQUENCE</scope>
    <source>
        <strain evidence="2">NBRC 12762</strain>
    </source>
</reference>
<protein>
    <submittedName>
        <fullName evidence="2">Uncharacterized protein</fullName>
    </submittedName>
</protein>
<comment type="caution">
    <text evidence="2">The sequence shown here is derived from an EMBL/GenBank/DDBJ whole genome shotgun (WGS) entry which is preliminary data.</text>
</comment>
<feature type="region of interest" description="Disordered" evidence="1">
    <location>
        <begin position="1"/>
        <end position="49"/>
    </location>
</feature>
<evidence type="ECO:0000256" key="1">
    <source>
        <dbReference type="SAM" id="MobiDB-lite"/>
    </source>
</evidence>
<name>A0ABQ3QAG0_9ACTN</name>
<gene>
    <name evidence="2" type="ORF">Sdagh_60180</name>
</gene>
<accession>A0ABQ3QAG0</accession>
<feature type="compositionally biased region" description="Basic residues" evidence="1">
    <location>
        <begin position="34"/>
        <end position="49"/>
    </location>
</feature>
<dbReference type="Proteomes" id="UP001052655">
    <property type="component" value="Unassembled WGS sequence"/>
</dbReference>
<evidence type="ECO:0000313" key="2">
    <source>
        <dbReference type="EMBL" id="GHI34288.1"/>
    </source>
</evidence>
<keyword evidence="3" id="KW-1185">Reference proteome</keyword>
<feature type="compositionally biased region" description="Low complexity" evidence="1">
    <location>
        <begin position="16"/>
        <end position="33"/>
    </location>
</feature>
<evidence type="ECO:0000313" key="3">
    <source>
        <dbReference type="Proteomes" id="UP001052655"/>
    </source>
</evidence>
<proteinExistence type="predicted"/>